<evidence type="ECO:0000256" key="2">
    <source>
        <dbReference type="ARBA" id="ARBA00008954"/>
    </source>
</evidence>
<evidence type="ECO:0000313" key="4">
    <source>
        <dbReference type="Proteomes" id="UP000029228"/>
    </source>
</evidence>
<reference evidence="3 4" key="1">
    <citation type="submission" date="2014-09" db="EMBL/GenBank/DDBJ databases">
        <title>Vibrio maritimus JCM 19235. (C45) whole genome shotgun sequence.</title>
        <authorList>
            <person name="Sawabe T."/>
            <person name="Meirelles P."/>
            <person name="Nakanishi M."/>
            <person name="Sayaka M."/>
            <person name="Hattori M."/>
            <person name="Ohkuma M."/>
        </authorList>
    </citation>
    <scope>NUCLEOTIDE SEQUENCE [LARGE SCALE GENOMIC DNA]</scope>
    <source>
        <strain evidence="4">JCM19235</strain>
    </source>
</reference>
<dbReference type="Proteomes" id="UP000029228">
    <property type="component" value="Unassembled WGS sequence"/>
</dbReference>
<dbReference type="PROSITE" id="PS00600">
    <property type="entry name" value="AA_TRANSFER_CLASS_3"/>
    <property type="match status" value="1"/>
</dbReference>
<keyword evidence="3" id="KW-0032">Aminotransferase</keyword>
<keyword evidence="3" id="KW-0808">Transferase</keyword>
<dbReference type="AlphaFoldDB" id="A0A090RQZ4"/>
<protein>
    <submittedName>
        <fullName evidence="3">4-aminobutyrate aminotransferase</fullName>
        <ecNumber evidence="3">2.6.1.19</ecNumber>
    </submittedName>
</protein>
<dbReference type="EC" id="2.6.1.19" evidence="3"/>
<proteinExistence type="inferred from homology"/>
<comment type="caution">
    <text evidence="3">The sequence shown here is derived from an EMBL/GenBank/DDBJ whole genome shotgun (WGS) entry which is preliminary data.</text>
</comment>
<dbReference type="Gene3D" id="3.40.640.10">
    <property type="entry name" value="Type I PLP-dependent aspartate aminotransferase-like (Major domain)"/>
    <property type="match status" value="1"/>
</dbReference>
<dbReference type="STRING" id="990268.JCM19235_6254"/>
<keyword evidence="4" id="KW-1185">Reference proteome</keyword>
<dbReference type="InterPro" id="IPR015424">
    <property type="entry name" value="PyrdxlP-dep_Trfase"/>
</dbReference>
<dbReference type="GO" id="GO:0034386">
    <property type="term" value="F:4-aminobutyrate:2-oxoglutarate transaminase activity"/>
    <property type="evidence" value="ECO:0007669"/>
    <property type="project" value="UniProtKB-EC"/>
</dbReference>
<dbReference type="InterPro" id="IPR005814">
    <property type="entry name" value="Aminotrans_3"/>
</dbReference>
<comment type="cofactor">
    <cofactor evidence="1">
        <name>pyridoxal 5'-phosphate</name>
        <dbReference type="ChEBI" id="CHEBI:597326"/>
    </cofactor>
</comment>
<accession>A0A090RQZ4</accession>
<dbReference type="Pfam" id="PF00202">
    <property type="entry name" value="Aminotran_3"/>
    <property type="match status" value="1"/>
</dbReference>
<gene>
    <name evidence="3" type="ORF">JCM19235_6254</name>
</gene>
<organism evidence="3 4">
    <name type="scientific">Vibrio maritimus</name>
    <dbReference type="NCBI Taxonomy" id="990268"/>
    <lineage>
        <taxon>Bacteria</taxon>
        <taxon>Pseudomonadati</taxon>
        <taxon>Pseudomonadota</taxon>
        <taxon>Gammaproteobacteria</taxon>
        <taxon>Vibrionales</taxon>
        <taxon>Vibrionaceae</taxon>
        <taxon>Vibrio</taxon>
    </lineage>
</organism>
<dbReference type="InterPro" id="IPR049704">
    <property type="entry name" value="Aminotrans_3_PPA_site"/>
</dbReference>
<dbReference type="PANTHER" id="PTHR43094:SF1">
    <property type="entry name" value="AMINOTRANSFERASE CLASS-III"/>
    <property type="match status" value="1"/>
</dbReference>
<dbReference type="InterPro" id="IPR015421">
    <property type="entry name" value="PyrdxlP-dep_Trfase_major"/>
</dbReference>
<evidence type="ECO:0000313" key="3">
    <source>
        <dbReference type="EMBL" id="GAL17701.1"/>
    </source>
</evidence>
<dbReference type="SUPFAM" id="SSF53383">
    <property type="entry name" value="PLP-dependent transferases"/>
    <property type="match status" value="1"/>
</dbReference>
<evidence type="ECO:0000256" key="1">
    <source>
        <dbReference type="ARBA" id="ARBA00001933"/>
    </source>
</evidence>
<dbReference type="EMBL" id="BBMR01000002">
    <property type="protein sequence ID" value="GAL17701.1"/>
    <property type="molecule type" value="Genomic_DNA"/>
</dbReference>
<dbReference type="GO" id="GO:0030170">
    <property type="term" value="F:pyridoxal phosphate binding"/>
    <property type="evidence" value="ECO:0007669"/>
    <property type="project" value="InterPro"/>
</dbReference>
<comment type="similarity">
    <text evidence="2">Belongs to the class-III pyridoxal-phosphate-dependent aminotransferase family.</text>
</comment>
<dbReference type="PANTHER" id="PTHR43094">
    <property type="entry name" value="AMINOTRANSFERASE"/>
    <property type="match status" value="1"/>
</dbReference>
<name>A0A090RQZ4_9VIBR</name>
<sequence>MLIIDDIPNGMGRSGEWFTYQAFDIEPDILCIGKGFGGGLVPIAAW</sequence>